<dbReference type="AlphaFoldDB" id="A0AA89I1D9"/>
<evidence type="ECO:0000256" key="11">
    <source>
        <dbReference type="SAM" id="Phobius"/>
    </source>
</evidence>
<comment type="caution">
    <text evidence="13">The sequence shown here is derived from an EMBL/GenBank/DDBJ whole genome shotgun (WGS) entry which is preliminary data.</text>
</comment>
<name>A0AA89I1D9_9LACO</name>
<feature type="transmembrane region" description="Helical" evidence="11">
    <location>
        <begin position="341"/>
        <end position="365"/>
    </location>
</feature>
<keyword evidence="9 11" id="KW-0472">Membrane</keyword>
<evidence type="ECO:0000256" key="8">
    <source>
        <dbReference type="ARBA" id="ARBA00023065"/>
    </source>
</evidence>
<feature type="domain" description="Cation/H+ exchanger transmembrane" evidence="12">
    <location>
        <begin position="25"/>
        <end position="395"/>
    </location>
</feature>
<evidence type="ECO:0000256" key="9">
    <source>
        <dbReference type="ARBA" id="ARBA00023136"/>
    </source>
</evidence>
<comment type="similarity">
    <text evidence="2">Belongs to the monovalent cation:proton antiporter 2 (CPA2) transporter (TC 2.A.37) family.</text>
</comment>
<dbReference type="InterPro" id="IPR006153">
    <property type="entry name" value="Cation/H_exchanger_TM"/>
</dbReference>
<feature type="transmembrane region" description="Helical" evidence="11">
    <location>
        <begin position="17"/>
        <end position="35"/>
    </location>
</feature>
<dbReference type="GO" id="GO:1902600">
    <property type="term" value="P:proton transmembrane transport"/>
    <property type="evidence" value="ECO:0007669"/>
    <property type="project" value="InterPro"/>
</dbReference>
<dbReference type="EMBL" id="AYZB01000021">
    <property type="protein sequence ID" value="KRM23288.1"/>
    <property type="molecule type" value="Genomic_DNA"/>
</dbReference>
<keyword evidence="6 11" id="KW-1133">Transmembrane helix</keyword>
<feature type="transmembrane region" description="Helical" evidence="11">
    <location>
        <begin position="254"/>
        <end position="272"/>
    </location>
</feature>
<evidence type="ECO:0000313" key="13">
    <source>
        <dbReference type="EMBL" id="KRM23288.1"/>
    </source>
</evidence>
<evidence type="ECO:0000256" key="5">
    <source>
        <dbReference type="ARBA" id="ARBA00022692"/>
    </source>
</evidence>
<keyword evidence="4" id="KW-0050">Antiport</keyword>
<dbReference type="InterPro" id="IPR038770">
    <property type="entry name" value="Na+/solute_symporter_sf"/>
</dbReference>
<gene>
    <name evidence="13" type="ORF">FC90_GL000387</name>
</gene>
<keyword evidence="10" id="KW-0739">Sodium transport</keyword>
<evidence type="ECO:0000256" key="7">
    <source>
        <dbReference type="ARBA" id="ARBA00023053"/>
    </source>
</evidence>
<organism evidence="13 14">
    <name type="scientific">Latilactobacillus graminis DSM 20719</name>
    <dbReference type="NCBI Taxonomy" id="1423752"/>
    <lineage>
        <taxon>Bacteria</taxon>
        <taxon>Bacillati</taxon>
        <taxon>Bacillota</taxon>
        <taxon>Bacilli</taxon>
        <taxon>Lactobacillales</taxon>
        <taxon>Lactobacillaceae</taxon>
        <taxon>Latilactobacillus</taxon>
    </lineage>
</organism>
<feature type="transmembrane region" description="Helical" evidence="11">
    <location>
        <begin position="371"/>
        <end position="391"/>
    </location>
</feature>
<feature type="transmembrane region" description="Helical" evidence="11">
    <location>
        <begin position="284"/>
        <end position="302"/>
    </location>
</feature>
<evidence type="ECO:0000256" key="3">
    <source>
        <dbReference type="ARBA" id="ARBA00022448"/>
    </source>
</evidence>
<dbReference type="Gene3D" id="1.20.1530.20">
    <property type="match status" value="1"/>
</dbReference>
<feature type="transmembrane region" description="Helical" evidence="11">
    <location>
        <begin position="158"/>
        <end position="184"/>
    </location>
</feature>
<sequence>MVEGDFGVLFLLKGNESMATLAIILISTILAGHISKRIGMPAVIGQLLVGIALGPALLGILHANSFIHTFSEIGVVLLMFIAGLESNLTLLKKYFTPSLVVAVLGVVVPVMSIYGMSLAFGINQLESLFIGVIFAATSVSISVEVLRELNVLESKAGTIILGAAVVDDLLAVIILSVLTSLFGAQLATHSAPQMSLGLSLLLQALFMVAVYFSVKWVVPFVMHLSQRLLMPYASATTALIICFSFVWLAETVDLSAVVGAFFAGIAISQTPYKTEINQHIEPIGYTVFIPVFFVSIGLSMDLKNLNQHILFITILTLLAVLSKLIGSGLGARWMKNSWQDAYIIGAAMVSRGEMALIIAQIGYSAKLLSAAYYSEIIFVIIITTILAPFILKSAVKHQLSAKLE</sequence>
<comment type="subcellular location">
    <subcellularLocation>
        <location evidence="1">Membrane</location>
        <topology evidence="1">Multi-pass membrane protein</topology>
    </subcellularLocation>
</comment>
<feature type="transmembrane region" description="Helical" evidence="11">
    <location>
        <begin position="73"/>
        <end position="91"/>
    </location>
</feature>
<dbReference type="Pfam" id="PF00999">
    <property type="entry name" value="Na_H_Exchanger"/>
    <property type="match status" value="1"/>
</dbReference>
<feature type="transmembrane region" description="Helical" evidence="11">
    <location>
        <begin position="196"/>
        <end position="217"/>
    </location>
</feature>
<feature type="transmembrane region" description="Helical" evidence="11">
    <location>
        <begin position="98"/>
        <end position="122"/>
    </location>
</feature>
<evidence type="ECO:0000256" key="2">
    <source>
        <dbReference type="ARBA" id="ARBA00005551"/>
    </source>
</evidence>
<dbReference type="GO" id="GO:0006814">
    <property type="term" value="P:sodium ion transport"/>
    <property type="evidence" value="ECO:0007669"/>
    <property type="project" value="UniProtKB-KW"/>
</dbReference>
<dbReference type="GO" id="GO:0015297">
    <property type="term" value="F:antiporter activity"/>
    <property type="evidence" value="ECO:0007669"/>
    <property type="project" value="UniProtKB-KW"/>
</dbReference>
<evidence type="ECO:0000259" key="12">
    <source>
        <dbReference type="Pfam" id="PF00999"/>
    </source>
</evidence>
<feature type="transmembrane region" description="Helical" evidence="11">
    <location>
        <begin position="47"/>
        <end position="67"/>
    </location>
</feature>
<keyword evidence="5 11" id="KW-0812">Transmembrane</keyword>
<protein>
    <submittedName>
        <fullName evidence="13">Sodium hydrogen exchanger family protein</fullName>
    </submittedName>
</protein>
<dbReference type="PANTHER" id="PTHR43562">
    <property type="entry name" value="NAPA-TYPE SODIUM/HYDROGEN ANTIPORTER"/>
    <property type="match status" value="1"/>
</dbReference>
<feature type="transmembrane region" description="Helical" evidence="11">
    <location>
        <begin position="308"/>
        <end position="329"/>
    </location>
</feature>
<keyword evidence="7" id="KW-0915">Sodium</keyword>
<accession>A0AA89I1D9</accession>
<dbReference type="GO" id="GO:0016020">
    <property type="term" value="C:membrane"/>
    <property type="evidence" value="ECO:0007669"/>
    <property type="project" value="UniProtKB-SubCell"/>
</dbReference>
<evidence type="ECO:0000256" key="1">
    <source>
        <dbReference type="ARBA" id="ARBA00004141"/>
    </source>
</evidence>
<dbReference type="Proteomes" id="UP000050823">
    <property type="component" value="Unassembled WGS sequence"/>
</dbReference>
<feature type="transmembrane region" description="Helical" evidence="11">
    <location>
        <begin position="229"/>
        <end position="248"/>
    </location>
</feature>
<reference evidence="13 14" key="1">
    <citation type="journal article" date="2015" name="Genome Announc.">
        <title>Expanding the biotechnology potential of lactobacilli through comparative genomics of 213 strains and associated genera.</title>
        <authorList>
            <person name="Sun Z."/>
            <person name="Harris H.M."/>
            <person name="McCann A."/>
            <person name="Guo C."/>
            <person name="Argimon S."/>
            <person name="Zhang W."/>
            <person name="Yang X."/>
            <person name="Jeffery I.B."/>
            <person name="Cooney J.C."/>
            <person name="Kagawa T.F."/>
            <person name="Liu W."/>
            <person name="Song Y."/>
            <person name="Salvetti E."/>
            <person name="Wrobel A."/>
            <person name="Rasinkangas P."/>
            <person name="Parkhill J."/>
            <person name="Rea M.C."/>
            <person name="O'Sullivan O."/>
            <person name="Ritari J."/>
            <person name="Douillard F.P."/>
            <person name="Paul Ross R."/>
            <person name="Yang R."/>
            <person name="Briner A.E."/>
            <person name="Felis G.E."/>
            <person name="de Vos W.M."/>
            <person name="Barrangou R."/>
            <person name="Klaenhammer T.R."/>
            <person name="Caufield P.W."/>
            <person name="Cui Y."/>
            <person name="Zhang H."/>
            <person name="O'Toole P.W."/>
        </authorList>
    </citation>
    <scope>NUCLEOTIDE SEQUENCE [LARGE SCALE GENOMIC DNA]</scope>
    <source>
        <strain evidence="13 14">DSM 20719</strain>
    </source>
</reference>
<keyword evidence="3" id="KW-0813">Transport</keyword>
<feature type="transmembrane region" description="Helical" evidence="11">
    <location>
        <begin position="128"/>
        <end position="146"/>
    </location>
</feature>
<proteinExistence type="inferred from homology"/>
<keyword evidence="8" id="KW-0406">Ion transport</keyword>
<evidence type="ECO:0000313" key="14">
    <source>
        <dbReference type="Proteomes" id="UP000050823"/>
    </source>
</evidence>
<evidence type="ECO:0000256" key="4">
    <source>
        <dbReference type="ARBA" id="ARBA00022449"/>
    </source>
</evidence>
<dbReference type="PANTHER" id="PTHR43562:SF3">
    <property type="entry name" value="SODIUM ION_PROTON EXCHANGER (EUROFUNG)"/>
    <property type="match status" value="1"/>
</dbReference>
<evidence type="ECO:0000256" key="10">
    <source>
        <dbReference type="ARBA" id="ARBA00023201"/>
    </source>
</evidence>
<evidence type="ECO:0000256" key="6">
    <source>
        <dbReference type="ARBA" id="ARBA00022989"/>
    </source>
</evidence>